<accession>A0A1H2A8K1</accession>
<keyword evidence="1" id="KW-0805">Transcription regulation</keyword>
<dbReference type="InterPro" id="IPR009057">
    <property type="entry name" value="Homeodomain-like_sf"/>
</dbReference>
<evidence type="ECO:0000256" key="2">
    <source>
        <dbReference type="ARBA" id="ARBA00023125"/>
    </source>
</evidence>
<protein>
    <submittedName>
        <fullName evidence="6">Transcriptional regulator, TetR family</fullName>
    </submittedName>
</protein>
<evidence type="ECO:0000256" key="1">
    <source>
        <dbReference type="ARBA" id="ARBA00023015"/>
    </source>
</evidence>
<dbReference type="Proteomes" id="UP000243904">
    <property type="component" value="Chromosome I"/>
</dbReference>
<dbReference type="InterPro" id="IPR036271">
    <property type="entry name" value="Tet_transcr_reg_TetR-rel_C_sf"/>
</dbReference>
<feature type="DNA-binding region" description="H-T-H motif" evidence="4">
    <location>
        <begin position="25"/>
        <end position="44"/>
    </location>
</feature>
<dbReference type="PANTHER" id="PTHR47506:SF1">
    <property type="entry name" value="HTH-TYPE TRANSCRIPTIONAL REGULATOR YJDC"/>
    <property type="match status" value="1"/>
</dbReference>
<dbReference type="AlphaFoldDB" id="A0A1H2A8K1"/>
<name>A0A1H2A8K1_9BRAD</name>
<organism evidence="6 7">
    <name type="scientific">Bradyrhizobium canariense</name>
    <dbReference type="NCBI Taxonomy" id="255045"/>
    <lineage>
        <taxon>Bacteria</taxon>
        <taxon>Pseudomonadati</taxon>
        <taxon>Pseudomonadota</taxon>
        <taxon>Alphaproteobacteria</taxon>
        <taxon>Hyphomicrobiales</taxon>
        <taxon>Nitrobacteraceae</taxon>
        <taxon>Bradyrhizobium</taxon>
    </lineage>
</organism>
<evidence type="ECO:0000259" key="5">
    <source>
        <dbReference type="PROSITE" id="PS50977"/>
    </source>
</evidence>
<dbReference type="PANTHER" id="PTHR47506">
    <property type="entry name" value="TRANSCRIPTIONAL REGULATORY PROTEIN"/>
    <property type="match status" value="1"/>
</dbReference>
<dbReference type="InterPro" id="IPR001647">
    <property type="entry name" value="HTH_TetR"/>
</dbReference>
<dbReference type="PRINTS" id="PR00455">
    <property type="entry name" value="HTHTETR"/>
</dbReference>
<proteinExistence type="predicted"/>
<feature type="domain" description="HTH tetR-type" evidence="5">
    <location>
        <begin position="2"/>
        <end position="62"/>
    </location>
</feature>
<sequence>MSDVAAAIMDAAERRMRKGGFSGFSFREIAVDVGVKSSSVHYHFPTKENLAAAVIQRYTAQTADLIERELQKEPNPVKVWVKAFRGTLHSEDRMCPCAVLGASTMDLPSEVSAEVKKFFKMCHEKLVQEGLSSDEASQLLATITGALVVANAVNDFATYDRATREFTRAWKPAPVKVGRQRSK</sequence>
<dbReference type="Gene3D" id="1.10.357.10">
    <property type="entry name" value="Tetracycline Repressor, domain 2"/>
    <property type="match status" value="1"/>
</dbReference>
<gene>
    <name evidence="6" type="ORF">SAMN05444158_5965</name>
</gene>
<dbReference type="GO" id="GO:0003677">
    <property type="term" value="F:DNA binding"/>
    <property type="evidence" value="ECO:0007669"/>
    <property type="project" value="UniProtKB-UniRule"/>
</dbReference>
<evidence type="ECO:0000313" key="7">
    <source>
        <dbReference type="Proteomes" id="UP000243904"/>
    </source>
</evidence>
<dbReference type="SUPFAM" id="SSF46689">
    <property type="entry name" value="Homeodomain-like"/>
    <property type="match status" value="1"/>
</dbReference>
<keyword evidence="3" id="KW-0804">Transcription</keyword>
<dbReference type="PROSITE" id="PS50977">
    <property type="entry name" value="HTH_TETR_2"/>
    <property type="match status" value="1"/>
</dbReference>
<dbReference type="EMBL" id="LT629750">
    <property type="protein sequence ID" value="SDT42207.1"/>
    <property type="molecule type" value="Genomic_DNA"/>
</dbReference>
<dbReference type="Pfam" id="PF00440">
    <property type="entry name" value="TetR_N"/>
    <property type="match status" value="1"/>
</dbReference>
<evidence type="ECO:0000256" key="4">
    <source>
        <dbReference type="PROSITE-ProRule" id="PRU00335"/>
    </source>
</evidence>
<dbReference type="SUPFAM" id="SSF48498">
    <property type="entry name" value="Tetracyclin repressor-like, C-terminal domain"/>
    <property type="match status" value="1"/>
</dbReference>
<evidence type="ECO:0000313" key="6">
    <source>
        <dbReference type="EMBL" id="SDT42207.1"/>
    </source>
</evidence>
<keyword evidence="7" id="KW-1185">Reference proteome</keyword>
<dbReference type="RefSeq" id="WP_146689852.1">
    <property type="nucleotide sequence ID" value="NZ_LT629750.1"/>
</dbReference>
<evidence type="ECO:0000256" key="3">
    <source>
        <dbReference type="ARBA" id="ARBA00023163"/>
    </source>
</evidence>
<keyword evidence="2 4" id="KW-0238">DNA-binding</keyword>
<reference evidence="7" key="1">
    <citation type="submission" date="2016-10" db="EMBL/GenBank/DDBJ databases">
        <authorList>
            <person name="Varghese N."/>
            <person name="Submissions S."/>
        </authorList>
    </citation>
    <scope>NUCLEOTIDE SEQUENCE [LARGE SCALE GENOMIC DNA]</scope>
    <source>
        <strain evidence="7">GAS369</strain>
    </source>
</reference>